<gene>
    <name evidence="1" type="ORF">S01H1_23011</name>
</gene>
<comment type="caution">
    <text evidence="1">The sequence shown here is derived from an EMBL/GenBank/DDBJ whole genome shotgun (WGS) entry which is preliminary data.</text>
</comment>
<protein>
    <submittedName>
        <fullName evidence="1">Uncharacterized protein</fullName>
    </submittedName>
</protein>
<dbReference type="EMBL" id="BARS01013147">
    <property type="protein sequence ID" value="GAF93869.1"/>
    <property type="molecule type" value="Genomic_DNA"/>
</dbReference>
<evidence type="ECO:0000313" key="1">
    <source>
        <dbReference type="EMBL" id="GAF93869.1"/>
    </source>
</evidence>
<dbReference type="AlphaFoldDB" id="X0TKV0"/>
<reference evidence="1" key="1">
    <citation type="journal article" date="2014" name="Front. Microbiol.">
        <title>High frequency of phylogenetically diverse reductive dehalogenase-homologous genes in deep subseafloor sedimentary metagenomes.</title>
        <authorList>
            <person name="Kawai M."/>
            <person name="Futagami T."/>
            <person name="Toyoda A."/>
            <person name="Takaki Y."/>
            <person name="Nishi S."/>
            <person name="Hori S."/>
            <person name="Arai W."/>
            <person name="Tsubouchi T."/>
            <person name="Morono Y."/>
            <person name="Uchiyama I."/>
            <person name="Ito T."/>
            <person name="Fujiyama A."/>
            <person name="Inagaki F."/>
            <person name="Takami H."/>
        </authorList>
    </citation>
    <scope>NUCLEOTIDE SEQUENCE</scope>
    <source>
        <strain evidence="1">Expedition CK06-06</strain>
    </source>
</reference>
<accession>X0TKV0</accession>
<organism evidence="1">
    <name type="scientific">marine sediment metagenome</name>
    <dbReference type="NCBI Taxonomy" id="412755"/>
    <lineage>
        <taxon>unclassified sequences</taxon>
        <taxon>metagenomes</taxon>
        <taxon>ecological metagenomes</taxon>
    </lineage>
</organism>
<name>X0TKV0_9ZZZZ</name>
<proteinExistence type="predicted"/>
<feature type="non-terminal residue" evidence="1">
    <location>
        <position position="1"/>
    </location>
</feature>
<sequence>KGTGENKKGVTEHTIKRSKDTFEIKGSTTASEVLRNARKAGFNFKLE</sequence>